<name>A0A8J3Q9D6_9ACTN</name>
<dbReference type="InterPro" id="IPR051259">
    <property type="entry name" value="rRNA_Methyltransferase"/>
</dbReference>
<proteinExistence type="predicted"/>
<dbReference type="InterPro" id="IPR029028">
    <property type="entry name" value="Alpha/beta_knot_MTases"/>
</dbReference>
<dbReference type="AlphaFoldDB" id="A0A8J3Q9D6"/>
<evidence type="ECO:0000313" key="5">
    <source>
        <dbReference type="Proteomes" id="UP000612899"/>
    </source>
</evidence>
<accession>A0A8J3Q9D6</accession>
<keyword evidence="1 4" id="KW-0489">Methyltransferase</keyword>
<evidence type="ECO:0000256" key="1">
    <source>
        <dbReference type="ARBA" id="ARBA00022603"/>
    </source>
</evidence>
<protein>
    <submittedName>
        <fullName evidence="4">rRNA methyltransferase</fullName>
    </submittedName>
</protein>
<dbReference type="PANTHER" id="PTHR43191:SF2">
    <property type="entry name" value="RRNA METHYLTRANSFERASE 3, MITOCHONDRIAL"/>
    <property type="match status" value="1"/>
</dbReference>
<dbReference type="GO" id="GO:0003723">
    <property type="term" value="F:RNA binding"/>
    <property type="evidence" value="ECO:0007669"/>
    <property type="project" value="InterPro"/>
</dbReference>
<dbReference type="GO" id="GO:0006396">
    <property type="term" value="P:RNA processing"/>
    <property type="evidence" value="ECO:0007669"/>
    <property type="project" value="InterPro"/>
</dbReference>
<dbReference type="Proteomes" id="UP000612899">
    <property type="component" value="Unassembled WGS sequence"/>
</dbReference>
<evidence type="ECO:0000259" key="3">
    <source>
        <dbReference type="Pfam" id="PF00588"/>
    </source>
</evidence>
<keyword evidence="2" id="KW-0808">Transferase</keyword>
<dbReference type="GO" id="GO:0008173">
    <property type="term" value="F:RNA methyltransferase activity"/>
    <property type="evidence" value="ECO:0007669"/>
    <property type="project" value="InterPro"/>
</dbReference>
<dbReference type="PANTHER" id="PTHR43191">
    <property type="entry name" value="RRNA METHYLTRANSFERASE 3"/>
    <property type="match status" value="1"/>
</dbReference>
<comment type="caution">
    <text evidence="4">The sequence shown here is derived from an EMBL/GenBank/DDBJ whole genome shotgun (WGS) entry which is preliminary data.</text>
</comment>
<evidence type="ECO:0000313" key="4">
    <source>
        <dbReference type="EMBL" id="GIH05747.1"/>
    </source>
</evidence>
<sequence>MWKALVMGDVIGDWEELSGSGEQAFLDGFHPLKHALRFEADLRLMITDDKRGVLALAAKLAPDIAGSLDRDLVELPAREFVQLVPRPHVTRVASLARRPARAQLREALYHQPRLTPTIVLENPRNLGNVGAVVRLAAGFAATGVMTTGTIDPWHPQVIRGSAGLHFATAVVATSVTDLPEGPLFALDPDGDDIRSLTFPGNGLLAFGSERQGISPELRQRADRLVAIPMRARVSSYNLATSVAMTLFHWASGGHDGSHMDVL</sequence>
<dbReference type="CDD" id="cd18082">
    <property type="entry name" value="SpoU-like_family"/>
    <property type="match status" value="1"/>
</dbReference>
<dbReference type="EMBL" id="BONY01000021">
    <property type="protein sequence ID" value="GIH05747.1"/>
    <property type="molecule type" value="Genomic_DNA"/>
</dbReference>
<dbReference type="InterPro" id="IPR001537">
    <property type="entry name" value="SpoU_MeTrfase"/>
</dbReference>
<organism evidence="4 5">
    <name type="scientific">Rhizocola hellebori</name>
    <dbReference type="NCBI Taxonomy" id="1392758"/>
    <lineage>
        <taxon>Bacteria</taxon>
        <taxon>Bacillati</taxon>
        <taxon>Actinomycetota</taxon>
        <taxon>Actinomycetes</taxon>
        <taxon>Micromonosporales</taxon>
        <taxon>Micromonosporaceae</taxon>
        <taxon>Rhizocola</taxon>
    </lineage>
</organism>
<dbReference type="GO" id="GO:0032259">
    <property type="term" value="P:methylation"/>
    <property type="evidence" value="ECO:0007669"/>
    <property type="project" value="UniProtKB-KW"/>
</dbReference>
<dbReference type="Pfam" id="PF00588">
    <property type="entry name" value="SpoU_methylase"/>
    <property type="match status" value="1"/>
</dbReference>
<dbReference type="Gene3D" id="3.40.1280.10">
    <property type="match status" value="1"/>
</dbReference>
<dbReference type="RefSeq" id="WP_239123907.1">
    <property type="nucleotide sequence ID" value="NZ_BONY01000021.1"/>
</dbReference>
<keyword evidence="5" id="KW-1185">Reference proteome</keyword>
<reference evidence="4" key="1">
    <citation type="submission" date="2021-01" db="EMBL/GenBank/DDBJ databases">
        <title>Whole genome shotgun sequence of Rhizocola hellebori NBRC 109834.</title>
        <authorList>
            <person name="Komaki H."/>
            <person name="Tamura T."/>
        </authorList>
    </citation>
    <scope>NUCLEOTIDE SEQUENCE</scope>
    <source>
        <strain evidence="4">NBRC 109834</strain>
    </source>
</reference>
<gene>
    <name evidence="4" type="ORF">Rhe02_38140</name>
</gene>
<feature type="domain" description="tRNA/rRNA methyltransferase SpoU type" evidence="3">
    <location>
        <begin position="117"/>
        <end position="246"/>
    </location>
</feature>
<evidence type="ECO:0000256" key="2">
    <source>
        <dbReference type="ARBA" id="ARBA00022679"/>
    </source>
</evidence>
<dbReference type="SUPFAM" id="SSF75217">
    <property type="entry name" value="alpha/beta knot"/>
    <property type="match status" value="1"/>
</dbReference>
<dbReference type="InterPro" id="IPR029026">
    <property type="entry name" value="tRNA_m1G_MTases_N"/>
</dbReference>